<reference evidence="1 2" key="1">
    <citation type="submission" date="2019-04" db="EMBL/GenBank/DDBJ databases">
        <title>Fungal friends and foes A comparative genomics study of 23 Aspergillus species from section Flavi.</title>
        <authorList>
            <consortium name="DOE Joint Genome Institute"/>
            <person name="Kjaerbolling I."/>
            <person name="Vesth T.C."/>
            <person name="Frisvad J.C."/>
            <person name="Nybo J.L."/>
            <person name="Theobald S."/>
            <person name="Kildgaard S."/>
            <person name="Petersen T.I."/>
            <person name="Kuo A."/>
            <person name="Sato A."/>
            <person name="Lyhne E.K."/>
            <person name="Kogle M.E."/>
            <person name="Wiebenga A."/>
            <person name="Kun R.S."/>
            <person name="Lubbers R.J."/>
            <person name="Makela M.R."/>
            <person name="Barry K."/>
            <person name="Chovatia M."/>
            <person name="Clum A."/>
            <person name="Daum C."/>
            <person name="Haridas S."/>
            <person name="He G."/>
            <person name="LaButti K."/>
            <person name="Lipzen A."/>
            <person name="Mondo S."/>
            <person name="Pangilinan J."/>
            <person name="Riley R."/>
            <person name="Salamov A."/>
            <person name="Simmons B.A."/>
            <person name="Magnuson J.K."/>
            <person name="Henrissat B."/>
            <person name="Mortensen U.H."/>
            <person name="Larsen T.O."/>
            <person name="De vries R.P."/>
            <person name="Grigoriev I.V."/>
            <person name="Machida M."/>
            <person name="Baker S.E."/>
            <person name="Andersen M.R."/>
        </authorList>
    </citation>
    <scope>NUCLEOTIDE SEQUENCE [LARGE SCALE GENOMIC DNA]</scope>
    <source>
        <strain evidence="1 2">CBS 126849</strain>
    </source>
</reference>
<proteinExistence type="predicted"/>
<dbReference type="AlphaFoldDB" id="A0A5N6ET89"/>
<name>A0A5N6ET89_9EURO</name>
<evidence type="ECO:0000313" key="2">
    <source>
        <dbReference type="Proteomes" id="UP000326799"/>
    </source>
</evidence>
<sequence>MMSSQDPAIFSGATRYYFLPAELLLCSSVSLSISALSSGTRTLLRTVIPYPYQSSSFVLIHMAFTKARQKSHV</sequence>
<dbReference type="EMBL" id="ML733426">
    <property type="protein sequence ID" value="KAB8220752.1"/>
    <property type="molecule type" value="Genomic_DNA"/>
</dbReference>
<organism evidence="1 2">
    <name type="scientific">Aspergillus novoparasiticus</name>
    <dbReference type="NCBI Taxonomy" id="986946"/>
    <lineage>
        <taxon>Eukaryota</taxon>
        <taxon>Fungi</taxon>
        <taxon>Dikarya</taxon>
        <taxon>Ascomycota</taxon>
        <taxon>Pezizomycotina</taxon>
        <taxon>Eurotiomycetes</taxon>
        <taxon>Eurotiomycetidae</taxon>
        <taxon>Eurotiales</taxon>
        <taxon>Aspergillaceae</taxon>
        <taxon>Aspergillus</taxon>
        <taxon>Aspergillus subgen. Circumdati</taxon>
    </lineage>
</organism>
<evidence type="ECO:0000313" key="1">
    <source>
        <dbReference type="EMBL" id="KAB8220752.1"/>
    </source>
</evidence>
<gene>
    <name evidence="1" type="ORF">BDV33DRAFT_89478</name>
</gene>
<dbReference type="Proteomes" id="UP000326799">
    <property type="component" value="Unassembled WGS sequence"/>
</dbReference>
<keyword evidence="2" id="KW-1185">Reference proteome</keyword>
<accession>A0A5N6ET89</accession>
<protein>
    <submittedName>
        <fullName evidence="1">Uncharacterized protein</fullName>
    </submittedName>
</protein>